<evidence type="ECO:0000256" key="3">
    <source>
        <dbReference type="ARBA" id="ARBA00023027"/>
    </source>
</evidence>
<accession>A0A2Z2NWQ1</accession>
<gene>
    <name evidence="7" type="ORF">IMCC3135_20455</name>
</gene>
<dbReference type="GO" id="GO:0016618">
    <property type="term" value="F:hydroxypyruvate reductase [NAD(P)H] activity"/>
    <property type="evidence" value="ECO:0007669"/>
    <property type="project" value="UniProtKB-EC"/>
</dbReference>
<feature type="domain" description="D-isomer specific 2-hydroxyacid dehydrogenase NAD-binding" evidence="6">
    <location>
        <begin position="114"/>
        <end position="292"/>
    </location>
</feature>
<dbReference type="AlphaFoldDB" id="A0A2Z2NWQ1"/>
<keyword evidence="7" id="KW-0670">Pyruvate</keyword>
<evidence type="ECO:0000256" key="4">
    <source>
        <dbReference type="RuleBase" id="RU003719"/>
    </source>
</evidence>
<evidence type="ECO:0000259" key="5">
    <source>
        <dbReference type="Pfam" id="PF00389"/>
    </source>
</evidence>
<dbReference type="Gene3D" id="3.40.50.720">
    <property type="entry name" value="NAD(P)-binding Rossmann-like Domain"/>
    <property type="match status" value="2"/>
</dbReference>
<name>A0A2Z2NWQ1_9GAMM</name>
<dbReference type="GO" id="GO:0051287">
    <property type="term" value="F:NAD binding"/>
    <property type="evidence" value="ECO:0007669"/>
    <property type="project" value="InterPro"/>
</dbReference>
<evidence type="ECO:0000256" key="1">
    <source>
        <dbReference type="ARBA" id="ARBA00005854"/>
    </source>
</evidence>
<keyword evidence="3" id="KW-0520">NAD</keyword>
<dbReference type="SUPFAM" id="SSF51735">
    <property type="entry name" value="NAD(P)-binding Rossmann-fold domains"/>
    <property type="match status" value="1"/>
</dbReference>
<dbReference type="InterPro" id="IPR036291">
    <property type="entry name" value="NAD(P)-bd_dom_sf"/>
</dbReference>
<dbReference type="CDD" id="cd12169">
    <property type="entry name" value="PGDH_like_1"/>
    <property type="match status" value="1"/>
</dbReference>
<dbReference type="EC" id="1.1.1.81" evidence="7"/>
<protein>
    <submittedName>
        <fullName evidence="7">Hydroxypyruvate reductase</fullName>
        <ecNumber evidence="7">1.1.1.81</ecNumber>
    </submittedName>
</protein>
<evidence type="ECO:0000313" key="8">
    <source>
        <dbReference type="Proteomes" id="UP000250079"/>
    </source>
</evidence>
<keyword evidence="2 4" id="KW-0560">Oxidoreductase</keyword>
<dbReference type="RefSeq" id="WP_205737631.1">
    <property type="nucleotide sequence ID" value="NZ_CP018632.1"/>
</dbReference>
<dbReference type="InterPro" id="IPR006140">
    <property type="entry name" value="D-isomer_DH_NAD-bd"/>
</dbReference>
<dbReference type="Pfam" id="PF00389">
    <property type="entry name" value="2-Hacid_dh"/>
    <property type="match status" value="1"/>
</dbReference>
<dbReference type="PANTHER" id="PTHR42789:SF1">
    <property type="entry name" value="D-ISOMER SPECIFIC 2-HYDROXYACID DEHYDROGENASE FAMILY PROTEIN (AFU_ORTHOLOGUE AFUA_6G10090)"/>
    <property type="match status" value="1"/>
</dbReference>
<dbReference type="InterPro" id="IPR050857">
    <property type="entry name" value="D-2-hydroxyacid_DH"/>
</dbReference>
<dbReference type="Pfam" id="PF02826">
    <property type="entry name" value="2-Hacid_dh_C"/>
    <property type="match status" value="1"/>
</dbReference>
<dbReference type="InterPro" id="IPR029753">
    <property type="entry name" value="D-isomer_DH_CS"/>
</dbReference>
<organism evidence="7 8">
    <name type="scientific">Granulosicoccus antarcticus IMCC3135</name>
    <dbReference type="NCBI Taxonomy" id="1192854"/>
    <lineage>
        <taxon>Bacteria</taxon>
        <taxon>Pseudomonadati</taxon>
        <taxon>Pseudomonadota</taxon>
        <taxon>Gammaproteobacteria</taxon>
        <taxon>Chromatiales</taxon>
        <taxon>Granulosicoccaceae</taxon>
        <taxon>Granulosicoccus</taxon>
    </lineage>
</organism>
<dbReference type="SUPFAM" id="SSF52283">
    <property type="entry name" value="Formate/glycerate dehydrogenase catalytic domain-like"/>
    <property type="match status" value="1"/>
</dbReference>
<dbReference type="InterPro" id="IPR006139">
    <property type="entry name" value="D-isomer_2_OHA_DH_cat_dom"/>
</dbReference>
<dbReference type="KEGG" id="gai:IMCC3135_20455"/>
<evidence type="ECO:0000256" key="2">
    <source>
        <dbReference type="ARBA" id="ARBA00023002"/>
    </source>
</evidence>
<feature type="domain" description="D-isomer specific 2-hydroxyacid dehydrogenase catalytic" evidence="5">
    <location>
        <begin position="19"/>
        <end position="319"/>
    </location>
</feature>
<evidence type="ECO:0000313" key="7">
    <source>
        <dbReference type="EMBL" id="ASJ74168.1"/>
    </source>
</evidence>
<comment type="similarity">
    <text evidence="1 4">Belongs to the D-isomer specific 2-hydroxyacid dehydrogenase family.</text>
</comment>
<dbReference type="EMBL" id="CP018632">
    <property type="protein sequence ID" value="ASJ74168.1"/>
    <property type="molecule type" value="Genomic_DNA"/>
</dbReference>
<reference evidence="7 8" key="1">
    <citation type="submission" date="2016-12" db="EMBL/GenBank/DDBJ databases">
        <authorList>
            <person name="Song W.-J."/>
            <person name="Kurnit D.M."/>
        </authorList>
    </citation>
    <scope>NUCLEOTIDE SEQUENCE [LARGE SCALE GENOMIC DNA]</scope>
    <source>
        <strain evidence="7 8">IMCC3135</strain>
    </source>
</reference>
<sequence>MSNLKIAVLDDSANASQRVADWSVLNDADVTVFTDTLKAESELIERLRHFDVVCLMRERTPFPASLIKALPKLKLIITTGPRNLSIDMAAAAALHIPVCGTESRKTTTSEFAMLLMLTQSRGLLTEVNSMRETGWQSSLGRDLAGLDLGLIGLGKIGEQMATLGKAFGMTIHAWSPNLTTARCESLGVQYQPDLSSLMANTDIVSVHMVLSERSTHLVNAAAFASMRNDALFINTSRGQIVDQQALLDGLHNGKPLKAALDVYDEEPLPMDSPLRDTQLTESGRLLLSPHLGYVTEQTWKVFYSQTVDAIAAWQNGAPIRQLN</sequence>
<dbReference type="PANTHER" id="PTHR42789">
    <property type="entry name" value="D-ISOMER SPECIFIC 2-HYDROXYACID DEHYDROGENASE FAMILY PROTEIN (AFU_ORTHOLOGUE AFUA_6G10090)"/>
    <property type="match status" value="1"/>
</dbReference>
<keyword evidence="8" id="KW-1185">Reference proteome</keyword>
<dbReference type="PROSITE" id="PS00671">
    <property type="entry name" value="D_2_HYDROXYACID_DH_3"/>
    <property type="match status" value="1"/>
</dbReference>
<proteinExistence type="inferred from homology"/>
<evidence type="ECO:0000259" key="6">
    <source>
        <dbReference type="Pfam" id="PF02826"/>
    </source>
</evidence>
<dbReference type="Proteomes" id="UP000250079">
    <property type="component" value="Chromosome"/>
</dbReference>